<evidence type="ECO:0000256" key="3">
    <source>
        <dbReference type="ARBA" id="ARBA00023163"/>
    </source>
</evidence>
<evidence type="ECO:0000313" key="6">
    <source>
        <dbReference type="EMBL" id="TQJ00620.1"/>
    </source>
</evidence>
<dbReference type="InterPro" id="IPR009057">
    <property type="entry name" value="Homeodomain-like_sf"/>
</dbReference>
<keyword evidence="3" id="KW-0804">Transcription</keyword>
<dbReference type="AlphaFoldDB" id="A0A542DC20"/>
<name>A0A542DC20_AMYCI</name>
<feature type="DNA-binding region" description="H-T-H motif" evidence="4">
    <location>
        <begin position="49"/>
        <end position="68"/>
    </location>
</feature>
<keyword evidence="2 4" id="KW-0238">DNA-binding</keyword>
<feature type="domain" description="HTH tetR-type" evidence="5">
    <location>
        <begin position="26"/>
        <end position="86"/>
    </location>
</feature>
<protein>
    <submittedName>
        <fullName evidence="6">TetR family transcriptional regulator</fullName>
    </submittedName>
</protein>
<dbReference type="PROSITE" id="PS50977">
    <property type="entry name" value="HTH_TETR_2"/>
    <property type="match status" value="1"/>
</dbReference>
<dbReference type="InterPro" id="IPR004111">
    <property type="entry name" value="Repressor_TetR_C"/>
</dbReference>
<dbReference type="GO" id="GO:0003700">
    <property type="term" value="F:DNA-binding transcription factor activity"/>
    <property type="evidence" value="ECO:0007669"/>
    <property type="project" value="TreeGrafter"/>
</dbReference>
<keyword evidence="1" id="KW-0805">Transcription regulation</keyword>
<dbReference type="OrthoDB" id="2570341at2"/>
<reference evidence="6 7" key="1">
    <citation type="submission" date="2019-06" db="EMBL/GenBank/DDBJ databases">
        <title>Sequencing the genomes of 1000 actinobacteria strains.</title>
        <authorList>
            <person name="Klenk H.-P."/>
        </authorList>
    </citation>
    <scope>NUCLEOTIDE SEQUENCE [LARGE SCALE GENOMIC DNA]</scope>
    <source>
        <strain evidence="6 7">DSM 45679</strain>
    </source>
</reference>
<evidence type="ECO:0000256" key="2">
    <source>
        <dbReference type="ARBA" id="ARBA00023125"/>
    </source>
</evidence>
<evidence type="ECO:0000256" key="1">
    <source>
        <dbReference type="ARBA" id="ARBA00023015"/>
    </source>
</evidence>
<dbReference type="PANTHER" id="PTHR30055">
    <property type="entry name" value="HTH-TYPE TRANSCRIPTIONAL REGULATOR RUTR"/>
    <property type="match status" value="1"/>
</dbReference>
<dbReference type="GO" id="GO:0000976">
    <property type="term" value="F:transcription cis-regulatory region binding"/>
    <property type="evidence" value="ECO:0007669"/>
    <property type="project" value="TreeGrafter"/>
</dbReference>
<evidence type="ECO:0000259" key="5">
    <source>
        <dbReference type="PROSITE" id="PS50977"/>
    </source>
</evidence>
<sequence length="241" mass="26311">MADHIERTLRLLWSTEDGPKRGPKPGLTVPEVVRAAIDLADAEGLDALSMRRVAERLGIGTMSLYTYVPGKAELLDLMLDAVTGERDTPAVPPTGWRDRVLAWARVDWALYHRHEWVLRLPARHVLGPNTLAAYDAALHALLDTGLTDGEVVALTSAVDGYVRGVARTSVETIQRERGTGIGERRRWTEEHYPVLARHAGMADYPAVGRVHAGGEPPDTFETGLHCLLDGIAARIAARAGH</sequence>
<dbReference type="Gene3D" id="1.10.10.60">
    <property type="entry name" value="Homeodomain-like"/>
    <property type="match status" value="1"/>
</dbReference>
<dbReference type="Gene3D" id="1.10.357.10">
    <property type="entry name" value="Tetracycline Repressor, domain 2"/>
    <property type="match status" value="1"/>
</dbReference>
<evidence type="ECO:0000256" key="4">
    <source>
        <dbReference type="PROSITE-ProRule" id="PRU00335"/>
    </source>
</evidence>
<evidence type="ECO:0000313" key="7">
    <source>
        <dbReference type="Proteomes" id="UP000320876"/>
    </source>
</evidence>
<gene>
    <name evidence="6" type="ORF">FB471_0257</name>
</gene>
<keyword evidence="7" id="KW-1185">Reference proteome</keyword>
<comment type="caution">
    <text evidence="6">The sequence shown here is derived from an EMBL/GenBank/DDBJ whole genome shotgun (WGS) entry which is preliminary data.</text>
</comment>
<dbReference type="SUPFAM" id="SSF46689">
    <property type="entry name" value="Homeodomain-like"/>
    <property type="match status" value="1"/>
</dbReference>
<dbReference type="Proteomes" id="UP000320876">
    <property type="component" value="Unassembled WGS sequence"/>
</dbReference>
<dbReference type="Pfam" id="PF00440">
    <property type="entry name" value="TetR_N"/>
    <property type="match status" value="1"/>
</dbReference>
<dbReference type="RefSeq" id="WP_141995528.1">
    <property type="nucleotide sequence ID" value="NZ_VFML01000001.1"/>
</dbReference>
<dbReference type="GO" id="GO:0045892">
    <property type="term" value="P:negative regulation of DNA-templated transcription"/>
    <property type="evidence" value="ECO:0007669"/>
    <property type="project" value="InterPro"/>
</dbReference>
<dbReference type="InterPro" id="IPR050109">
    <property type="entry name" value="HTH-type_TetR-like_transc_reg"/>
</dbReference>
<proteinExistence type="predicted"/>
<accession>A0A542DC20</accession>
<organism evidence="6 7">
    <name type="scientific">Amycolatopsis cihanbeyliensis</name>
    <dbReference type="NCBI Taxonomy" id="1128664"/>
    <lineage>
        <taxon>Bacteria</taxon>
        <taxon>Bacillati</taxon>
        <taxon>Actinomycetota</taxon>
        <taxon>Actinomycetes</taxon>
        <taxon>Pseudonocardiales</taxon>
        <taxon>Pseudonocardiaceae</taxon>
        <taxon>Amycolatopsis</taxon>
    </lineage>
</organism>
<dbReference type="SUPFAM" id="SSF48498">
    <property type="entry name" value="Tetracyclin repressor-like, C-terminal domain"/>
    <property type="match status" value="1"/>
</dbReference>
<dbReference type="Pfam" id="PF02909">
    <property type="entry name" value="TetR_C_1"/>
    <property type="match status" value="1"/>
</dbReference>
<dbReference type="InterPro" id="IPR001647">
    <property type="entry name" value="HTH_TetR"/>
</dbReference>
<dbReference type="EMBL" id="VFML01000001">
    <property type="protein sequence ID" value="TQJ00620.1"/>
    <property type="molecule type" value="Genomic_DNA"/>
</dbReference>
<dbReference type="PANTHER" id="PTHR30055:SF151">
    <property type="entry name" value="TRANSCRIPTIONAL REGULATORY PROTEIN"/>
    <property type="match status" value="1"/>
</dbReference>
<dbReference type="InterPro" id="IPR036271">
    <property type="entry name" value="Tet_transcr_reg_TetR-rel_C_sf"/>
</dbReference>